<sequence length="81" mass="8780">MAAKEFKPKGYDVTIECQVVQSKEGGMTNNIPMCAWGDPNTAAMIAVVRAEDVVKDANSIDLNKVAEETAKVRSEIRKPIG</sequence>
<proteinExistence type="predicted"/>
<gene>
    <name evidence="1" type="ORF">Sfulv_41780</name>
</gene>
<dbReference type="EMBL" id="BLWC01000001">
    <property type="protein sequence ID" value="GFM99367.1"/>
    <property type="molecule type" value="Genomic_DNA"/>
</dbReference>
<comment type="caution">
    <text evidence="1">The sequence shown here is derived from an EMBL/GenBank/DDBJ whole genome shotgun (WGS) entry which is preliminary data.</text>
</comment>
<name>A0A7J0CAZ1_9ACTN</name>
<organism evidence="1 2">
    <name type="scientific">Streptomyces fulvorobeus</name>
    <dbReference type="NCBI Taxonomy" id="284028"/>
    <lineage>
        <taxon>Bacteria</taxon>
        <taxon>Bacillati</taxon>
        <taxon>Actinomycetota</taxon>
        <taxon>Actinomycetes</taxon>
        <taxon>Kitasatosporales</taxon>
        <taxon>Streptomycetaceae</taxon>
        <taxon>Streptomyces</taxon>
    </lineage>
</organism>
<evidence type="ECO:0000313" key="1">
    <source>
        <dbReference type="EMBL" id="GFM99367.1"/>
    </source>
</evidence>
<reference evidence="1 2" key="1">
    <citation type="submission" date="2020-05" db="EMBL/GenBank/DDBJ databases">
        <title>Whole genome shotgun sequence of Streptomyces fulvorobeus NBRC 15897.</title>
        <authorList>
            <person name="Komaki H."/>
            <person name="Tamura T."/>
        </authorList>
    </citation>
    <scope>NUCLEOTIDE SEQUENCE [LARGE SCALE GENOMIC DNA]</scope>
    <source>
        <strain evidence="1 2">NBRC 15897</strain>
    </source>
</reference>
<dbReference type="Proteomes" id="UP000498980">
    <property type="component" value="Unassembled WGS sequence"/>
</dbReference>
<dbReference type="AlphaFoldDB" id="A0A7J0CAZ1"/>
<evidence type="ECO:0000313" key="2">
    <source>
        <dbReference type="Proteomes" id="UP000498980"/>
    </source>
</evidence>
<accession>A0A7J0CAZ1</accession>
<protein>
    <submittedName>
        <fullName evidence="1">Uncharacterized protein</fullName>
    </submittedName>
</protein>
<keyword evidence="2" id="KW-1185">Reference proteome</keyword>